<evidence type="ECO:0000313" key="2">
    <source>
        <dbReference type="EMBL" id="ODV69451.1"/>
    </source>
</evidence>
<protein>
    <submittedName>
        <fullName evidence="2">Uncharacterized protein</fullName>
    </submittedName>
</protein>
<proteinExistence type="predicted"/>
<sequence length="193" mass="21512">MTLTKYQRGDPMEGWNDCPSVMLPTPTSSTRGNRRRVKRVGHTINNSNGIVAESGSRPGTNVLSLPNGLPAPPYSKSLNGSWVMVSKEDGDPKKDKEQGLQKLFSLPTNLTGEVYDLYKSKLSQSSTTFTTEDSEFFLSIVDQVMKYSSITDEEELTCTIEKTKTQILSYMMIKTDASSWCVPLRKLSENVKI</sequence>
<dbReference type="Proteomes" id="UP000095085">
    <property type="component" value="Unassembled WGS sequence"/>
</dbReference>
<dbReference type="OrthoDB" id="4090463at2759"/>
<gene>
    <name evidence="2" type="ORF">HYPBUDRAFT_145869</name>
</gene>
<feature type="region of interest" description="Disordered" evidence="1">
    <location>
        <begin position="1"/>
        <end position="37"/>
    </location>
</feature>
<accession>A0A1E4RQH4</accession>
<evidence type="ECO:0000256" key="1">
    <source>
        <dbReference type="SAM" id="MobiDB-lite"/>
    </source>
</evidence>
<evidence type="ECO:0000313" key="3">
    <source>
        <dbReference type="Proteomes" id="UP000095085"/>
    </source>
</evidence>
<keyword evidence="3" id="KW-1185">Reference proteome</keyword>
<dbReference type="EMBL" id="KV454538">
    <property type="protein sequence ID" value="ODV69451.1"/>
    <property type="molecule type" value="Genomic_DNA"/>
</dbReference>
<name>A0A1E4RQH4_9ASCO</name>
<dbReference type="RefSeq" id="XP_020078518.1">
    <property type="nucleotide sequence ID" value="XM_020219931.1"/>
</dbReference>
<organism evidence="2 3">
    <name type="scientific">Hyphopichia burtonii NRRL Y-1933</name>
    <dbReference type="NCBI Taxonomy" id="984485"/>
    <lineage>
        <taxon>Eukaryota</taxon>
        <taxon>Fungi</taxon>
        <taxon>Dikarya</taxon>
        <taxon>Ascomycota</taxon>
        <taxon>Saccharomycotina</taxon>
        <taxon>Pichiomycetes</taxon>
        <taxon>Debaryomycetaceae</taxon>
        <taxon>Hyphopichia</taxon>
    </lineage>
</organism>
<dbReference type="AlphaFoldDB" id="A0A1E4RQH4"/>
<reference evidence="3" key="1">
    <citation type="submission" date="2016-05" db="EMBL/GenBank/DDBJ databases">
        <title>Comparative genomics of biotechnologically important yeasts.</title>
        <authorList>
            <consortium name="DOE Joint Genome Institute"/>
            <person name="Riley R."/>
            <person name="Haridas S."/>
            <person name="Wolfe K.H."/>
            <person name="Lopes M.R."/>
            <person name="Hittinger C.T."/>
            <person name="Goker M."/>
            <person name="Salamov A."/>
            <person name="Wisecaver J."/>
            <person name="Long T.M."/>
            <person name="Aerts A.L."/>
            <person name="Barry K."/>
            <person name="Choi C."/>
            <person name="Clum A."/>
            <person name="Coughlan A.Y."/>
            <person name="Deshpande S."/>
            <person name="Douglass A.P."/>
            <person name="Hanson S.J."/>
            <person name="Klenk H.-P."/>
            <person name="Labutti K."/>
            <person name="Lapidus A."/>
            <person name="Lindquist E."/>
            <person name="Lipzen A."/>
            <person name="Meier-Kolthoff J.P."/>
            <person name="Ohm R.A."/>
            <person name="Otillar R.P."/>
            <person name="Pangilinan J."/>
            <person name="Peng Y."/>
            <person name="Rokas A."/>
            <person name="Rosa C.A."/>
            <person name="Scheuner C."/>
            <person name="Sibirny A.A."/>
            <person name="Slot J.C."/>
            <person name="Stielow J.B."/>
            <person name="Sun H."/>
            <person name="Kurtzman C.P."/>
            <person name="Blackwell M."/>
            <person name="Grigoriev I.V."/>
            <person name="Jeffries T.W."/>
        </authorList>
    </citation>
    <scope>NUCLEOTIDE SEQUENCE [LARGE SCALE GENOMIC DNA]</scope>
    <source>
        <strain evidence="3">NRRL Y-1933</strain>
    </source>
</reference>
<dbReference type="GeneID" id="30994481"/>